<reference evidence="4 5" key="1">
    <citation type="journal article" date="2015" name="Microbiome">
        <title>Genomic resolution of linkages in carbon, nitrogen, and sulfur cycling among widespread estuary sediment bacteria.</title>
        <authorList>
            <person name="Baker B.J."/>
            <person name="Lazar C.S."/>
            <person name="Teske A.P."/>
            <person name="Dick G.J."/>
        </authorList>
    </citation>
    <scope>NUCLEOTIDE SEQUENCE [LARGE SCALE GENOMIC DNA]</scope>
    <source>
        <strain evidence="4">DG_54_3</strain>
    </source>
</reference>
<evidence type="ECO:0000313" key="5">
    <source>
        <dbReference type="Proteomes" id="UP000051861"/>
    </source>
</evidence>
<sequence length="274" mass="32258">RQGKRYPISFDLKAEYYKFLKCSFYGTGADSKKEDETVFTFEKKELQIKIGRGFTPSFVAEVHYVLKEVNYFNVEEEKTFTETIKIIGEKFSPYATFFIRFDTSDSQIHPTRGFRLLFQNDLASSFLGNKNARYYRFTLDLRKYIRIFGQRDVLAFRTLIQKISGKKIPLFEMPVLGGHSEMTAMRGYALNRFIDKGKFLINGEYRFPIWKKLGGNVFMDGGLIWPSWSKIRVNKAVVDFGWGLRYYLQNFVVRFDMGFSEEGTRIYFNFGHIF</sequence>
<dbReference type="AlphaFoldDB" id="A0A0S7Y3K4"/>
<comment type="subcellular location">
    <subcellularLocation>
        <location evidence="1">Membrane</location>
    </subcellularLocation>
</comment>
<evidence type="ECO:0000256" key="2">
    <source>
        <dbReference type="ARBA" id="ARBA00023136"/>
    </source>
</evidence>
<name>A0A0S7Y3K4_UNCSA</name>
<dbReference type="Gene3D" id="2.40.160.50">
    <property type="entry name" value="membrane protein fhac: a member of the omp85/tpsb transporter family"/>
    <property type="match status" value="1"/>
</dbReference>
<feature type="non-terminal residue" evidence="4">
    <location>
        <position position="1"/>
    </location>
</feature>
<gene>
    <name evidence="4" type="ORF">AMJ44_05070</name>
</gene>
<feature type="domain" description="Bacterial surface antigen (D15)" evidence="3">
    <location>
        <begin position="30"/>
        <end position="274"/>
    </location>
</feature>
<dbReference type="InterPro" id="IPR000184">
    <property type="entry name" value="Bac_surfAg_D15"/>
</dbReference>
<proteinExistence type="predicted"/>
<protein>
    <recommendedName>
        <fullName evidence="3">Bacterial surface antigen (D15) domain-containing protein</fullName>
    </recommendedName>
</protein>
<dbReference type="Proteomes" id="UP000051861">
    <property type="component" value="Unassembled WGS sequence"/>
</dbReference>
<organism evidence="4 5">
    <name type="scientific">candidate division WOR-1 bacterium DG_54_3</name>
    <dbReference type="NCBI Taxonomy" id="1703775"/>
    <lineage>
        <taxon>Bacteria</taxon>
        <taxon>Bacillati</taxon>
        <taxon>Saganbacteria</taxon>
    </lineage>
</organism>
<comment type="caution">
    <text evidence="4">The sequence shown here is derived from an EMBL/GenBank/DDBJ whole genome shotgun (WGS) entry which is preliminary data.</text>
</comment>
<dbReference type="GO" id="GO:0019867">
    <property type="term" value="C:outer membrane"/>
    <property type="evidence" value="ECO:0007669"/>
    <property type="project" value="InterPro"/>
</dbReference>
<evidence type="ECO:0000259" key="3">
    <source>
        <dbReference type="Pfam" id="PF01103"/>
    </source>
</evidence>
<dbReference type="Pfam" id="PF01103">
    <property type="entry name" value="Omp85"/>
    <property type="match status" value="1"/>
</dbReference>
<accession>A0A0S7Y3K4</accession>
<evidence type="ECO:0000313" key="4">
    <source>
        <dbReference type="EMBL" id="KPJ68971.1"/>
    </source>
</evidence>
<keyword evidence="2" id="KW-0472">Membrane</keyword>
<dbReference type="EMBL" id="LIZX01000035">
    <property type="protein sequence ID" value="KPJ68971.1"/>
    <property type="molecule type" value="Genomic_DNA"/>
</dbReference>
<evidence type="ECO:0000256" key="1">
    <source>
        <dbReference type="ARBA" id="ARBA00004370"/>
    </source>
</evidence>